<evidence type="ECO:0008006" key="4">
    <source>
        <dbReference type="Google" id="ProtNLM"/>
    </source>
</evidence>
<comment type="caution">
    <text evidence="2">The sequence shown here is derived from an EMBL/GenBank/DDBJ whole genome shotgun (WGS) entry which is preliminary data.</text>
</comment>
<evidence type="ECO:0000313" key="3">
    <source>
        <dbReference type="Proteomes" id="UP000095143"/>
    </source>
</evidence>
<dbReference type="AlphaFoldDB" id="A0A1C2E2M7"/>
<dbReference type="OrthoDB" id="7027858at2"/>
<feature type="chain" id="PRO_5008659995" description="DUF2790 domain-containing protein" evidence="1">
    <location>
        <begin position="25"/>
        <end position="87"/>
    </location>
</feature>
<keyword evidence="1" id="KW-0732">Signal</keyword>
<dbReference type="Pfam" id="PF10976">
    <property type="entry name" value="DUF2790"/>
    <property type="match status" value="1"/>
</dbReference>
<sequence length="87" mass="9467">MNWKNLSIATLFAALSLSALTAQAQPVAQAHTYMYGDHLDIAKALSTEVDSTPVCGVVNAHLRYLDSQGQQQTLNYETVAQNCPQDN</sequence>
<feature type="signal peptide" evidence="1">
    <location>
        <begin position="1"/>
        <end position="24"/>
    </location>
</feature>
<organism evidence="2 3">
    <name type="scientific">Pseudomonas graminis</name>
    <dbReference type="NCBI Taxonomy" id="158627"/>
    <lineage>
        <taxon>Bacteria</taxon>
        <taxon>Pseudomonadati</taxon>
        <taxon>Pseudomonadota</taxon>
        <taxon>Gammaproteobacteria</taxon>
        <taxon>Pseudomonadales</taxon>
        <taxon>Pseudomonadaceae</taxon>
        <taxon>Pseudomonas</taxon>
    </lineage>
</organism>
<proteinExistence type="predicted"/>
<dbReference type="Proteomes" id="UP000095143">
    <property type="component" value="Unassembled WGS sequence"/>
</dbReference>
<dbReference type="EMBL" id="MDEN01000061">
    <property type="protein sequence ID" value="OCX21249.1"/>
    <property type="molecule type" value="Genomic_DNA"/>
</dbReference>
<dbReference type="RefSeq" id="WP_065988652.1">
    <property type="nucleotide sequence ID" value="NZ_MDEN01000061.1"/>
</dbReference>
<reference evidence="2 3" key="1">
    <citation type="submission" date="2016-08" db="EMBL/GenBank/DDBJ databases">
        <title>Whole genome sequence of Pseudomonas graminis strain UASWS1507, a potential biological control agent for agriculture.</title>
        <authorList>
            <person name="Crovadore J."/>
            <person name="Calmin G."/>
            <person name="Chablais R."/>
            <person name="Cochard B."/>
            <person name="Lefort F."/>
        </authorList>
    </citation>
    <scope>NUCLEOTIDE SEQUENCE [LARGE SCALE GENOMIC DNA]</scope>
    <source>
        <strain evidence="2 3">UASWS1507</strain>
    </source>
</reference>
<evidence type="ECO:0000256" key="1">
    <source>
        <dbReference type="SAM" id="SignalP"/>
    </source>
</evidence>
<gene>
    <name evidence="2" type="ORF">BBI10_11660</name>
</gene>
<accession>A0A1C2E2M7</accession>
<dbReference type="InterPro" id="IPR021245">
    <property type="entry name" value="DUF2790"/>
</dbReference>
<dbReference type="Gene3D" id="2.30.140.50">
    <property type="entry name" value="Protein of unknown function DUF2790"/>
    <property type="match status" value="1"/>
</dbReference>
<protein>
    <recommendedName>
        <fullName evidence="4">DUF2790 domain-containing protein</fullName>
    </recommendedName>
</protein>
<evidence type="ECO:0000313" key="2">
    <source>
        <dbReference type="EMBL" id="OCX21249.1"/>
    </source>
</evidence>
<name>A0A1C2E2M7_9PSED</name>